<feature type="domain" description="HTH cro/C1-type" evidence="1">
    <location>
        <begin position="15"/>
        <end position="68"/>
    </location>
</feature>
<dbReference type="Proteomes" id="UP001621418">
    <property type="component" value="Chromosome"/>
</dbReference>
<dbReference type="InterPro" id="IPR001387">
    <property type="entry name" value="Cro/C1-type_HTH"/>
</dbReference>
<gene>
    <name evidence="2" type="ORF">OG308_16645</name>
</gene>
<sequence>MTNPADAREALGARLRELRRTAGITGRALAELAGWGESKVSKIENGRQTPSSDDLRVYCAHAGAPDQLVDLLATLHNLETAYTEWRKVLGTGTHRQQKANVRLAESAEMIRIYQPQIIPGIVQTADYATAVLRRYVEFHRTPDDVDRGVAARIERQQLLYSGRRKFHILIAEQALRTTVGDDAVMVGQLDRLLAVAGLSRVLLGIIPAKAEMPIQATNFVLFDQRLATVEAITAELRVTQPREILIYLRVFDALARQAATGDRARLLIRRAMETRL</sequence>
<dbReference type="Gene3D" id="1.10.260.40">
    <property type="entry name" value="lambda repressor-like DNA-binding domains"/>
    <property type="match status" value="1"/>
</dbReference>
<reference evidence="2 3" key="1">
    <citation type="submission" date="2022-10" db="EMBL/GenBank/DDBJ databases">
        <title>The complete genomes of actinobacterial strains from the NBC collection.</title>
        <authorList>
            <person name="Joergensen T.S."/>
            <person name="Alvarez Arevalo M."/>
            <person name="Sterndorff E.B."/>
            <person name="Faurdal D."/>
            <person name="Vuksanovic O."/>
            <person name="Mourched A.-S."/>
            <person name="Charusanti P."/>
            <person name="Shaw S."/>
            <person name="Blin K."/>
            <person name="Weber T."/>
        </authorList>
    </citation>
    <scope>NUCLEOTIDE SEQUENCE [LARGE SCALE GENOMIC DNA]</scope>
    <source>
        <strain evidence="2 3">NBC_01413</strain>
    </source>
</reference>
<dbReference type="CDD" id="cd00093">
    <property type="entry name" value="HTH_XRE"/>
    <property type="match status" value="1"/>
</dbReference>
<dbReference type="SUPFAM" id="SSF47413">
    <property type="entry name" value="lambda repressor-like DNA-binding domains"/>
    <property type="match status" value="1"/>
</dbReference>
<dbReference type="EMBL" id="CP109527">
    <property type="protein sequence ID" value="WTY39343.1"/>
    <property type="molecule type" value="Genomic_DNA"/>
</dbReference>
<evidence type="ECO:0000313" key="2">
    <source>
        <dbReference type="EMBL" id="WTY39343.1"/>
    </source>
</evidence>
<proteinExistence type="predicted"/>
<evidence type="ECO:0000313" key="3">
    <source>
        <dbReference type="Proteomes" id="UP001621418"/>
    </source>
</evidence>
<dbReference type="SMART" id="SM00530">
    <property type="entry name" value="HTH_XRE"/>
    <property type="match status" value="1"/>
</dbReference>
<name>A0ABZ1NHZ0_9NOCA</name>
<organism evidence="2 3">
    <name type="scientific">Nocardia salmonicida</name>
    <dbReference type="NCBI Taxonomy" id="53431"/>
    <lineage>
        <taxon>Bacteria</taxon>
        <taxon>Bacillati</taxon>
        <taxon>Actinomycetota</taxon>
        <taxon>Actinomycetes</taxon>
        <taxon>Mycobacteriales</taxon>
        <taxon>Nocardiaceae</taxon>
        <taxon>Nocardia</taxon>
    </lineage>
</organism>
<dbReference type="Pfam" id="PF13560">
    <property type="entry name" value="HTH_31"/>
    <property type="match status" value="1"/>
</dbReference>
<dbReference type="InterPro" id="IPR010982">
    <property type="entry name" value="Lambda_DNA-bd_dom_sf"/>
</dbReference>
<dbReference type="RefSeq" id="WP_364655720.1">
    <property type="nucleotide sequence ID" value="NZ_CP109527.1"/>
</dbReference>
<dbReference type="Pfam" id="PF19054">
    <property type="entry name" value="DUF5753"/>
    <property type="match status" value="1"/>
</dbReference>
<protein>
    <submittedName>
        <fullName evidence="2">Helix-turn-helix domain-containing protein</fullName>
    </submittedName>
</protein>
<dbReference type="PROSITE" id="PS50943">
    <property type="entry name" value="HTH_CROC1"/>
    <property type="match status" value="1"/>
</dbReference>
<evidence type="ECO:0000259" key="1">
    <source>
        <dbReference type="PROSITE" id="PS50943"/>
    </source>
</evidence>
<accession>A0ABZ1NHZ0</accession>
<keyword evidence="3" id="KW-1185">Reference proteome</keyword>
<dbReference type="InterPro" id="IPR043917">
    <property type="entry name" value="DUF5753"/>
</dbReference>